<evidence type="ECO:0000313" key="1">
    <source>
        <dbReference type="EMBL" id="KAI0029872.1"/>
    </source>
</evidence>
<accession>A0ACB8QDZ6</accession>
<reference evidence="1" key="1">
    <citation type="submission" date="2021-02" db="EMBL/GenBank/DDBJ databases">
        <authorList>
            <consortium name="DOE Joint Genome Institute"/>
            <person name="Ahrendt S."/>
            <person name="Looney B.P."/>
            <person name="Miyauchi S."/>
            <person name="Morin E."/>
            <person name="Drula E."/>
            <person name="Courty P.E."/>
            <person name="Chicoki N."/>
            <person name="Fauchery L."/>
            <person name="Kohler A."/>
            <person name="Kuo A."/>
            <person name="Labutti K."/>
            <person name="Pangilinan J."/>
            <person name="Lipzen A."/>
            <person name="Riley R."/>
            <person name="Andreopoulos W."/>
            <person name="He G."/>
            <person name="Johnson J."/>
            <person name="Barry K.W."/>
            <person name="Grigoriev I.V."/>
            <person name="Nagy L."/>
            <person name="Hibbett D."/>
            <person name="Henrissat B."/>
            <person name="Matheny P.B."/>
            <person name="Labbe J."/>
            <person name="Martin F."/>
        </authorList>
    </citation>
    <scope>NUCLEOTIDE SEQUENCE</scope>
    <source>
        <strain evidence="1">EC-137</strain>
    </source>
</reference>
<name>A0ACB8QDZ6_9AGAM</name>
<sequence>MSTKPIAWDEFSSDGEEIVYLESVFASPAAVSEADESDYVLIPHLRSPPFRAIAAPRSDVQRNIDTELSGALSTLSLASTKNLPESKPKPSTLTKPDTTTPAIPKHNKPRRSKPSPKKNVPAQSPPDSAYPSPPASPAPQSRRVRKRAASKSAKLGTGLGSRTIVDDVSQLDDGDAENPALAAARSYIASHLANPPAKLNSGMLLPLLQALIVELDLSEQTPRSLNAAKGILKSRAFIGVREYLAAREAGQEAIQRAMHPSRTSLVRALRKGSSARVPREWVKSTGLSVLLVNTRW</sequence>
<reference evidence="1" key="2">
    <citation type="journal article" date="2022" name="New Phytol.">
        <title>Evolutionary transition to the ectomycorrhizal habit in the genomes of a hyperdiverse lineage of mushroom-forming fungi.</title>
        <authorList>
            <person name="Looney B."/>
            <person name="Miyauchi S."/>
            <person name="Morin E."/>
            <person name="Drula E."/>
            <person name="Courty P.E."/>
            <person name="Kohler A."/>
            <person name="Kuo A."/>
            <person name="LaButti K."/>
            <person name="Pangilinan J."/>
            <person name="Lipzen A."/>
            <person name="Riley R."/>
            <person name="Andreopoulos W."/>
            <person name="He G."/>
            <person name="Johnson J."/>
            <person name="Nolan M."/>
            <person name="Tritt A."/>
            <person name="Barry K.W."/>
            <person name="Grigoriev I.V."/>
            <person name="Nagy L.G."/>
            <person name="Hibbett D."/>
            <person name="Henrissat B."/>
            <person name="Matheny P.B."/>
            <person name="Labbe J."/>
            <person name="Martin F.M."/>
        </authorList>
    </citation>
    <scope>NUCLEOTIDE SEQUENCE</scope>
    <source>
        <strain evidence="1">EC-137</strain>
    </source>
</reference>
<gene>
    <name evidence="1" type="ORF">K488DRAFT_72647</name>
</gene>
<dbReference type="EMBL" id="MU273652">
    <property type="protein sequence ID" value="KAI0029872.1"/>
    <property type="molecule type" value="Genomic_DNA"/>
</dbReference>
<keyword evidence="2" id="KW-1185">Reference proteome</keyword>
<protein>
    <submittedName>
        <fullName evidence="1">Uncharacterized protein</fullName>
    </submittedName>
</protein>
<evidence type="ECO:0000313" key="2">
    <source>
        <dbReference type="Proteomes" id="UP000814128"/>
    </source>
</evidence>
<proteinExistence type="predicted"/>
<comment type="caution">
    <text evidence="1">The sequence shown here is derived from an EMBL/GenBank/DDBJ whole genome shotgun (WGS) entry which is preliminary data.</text>
</comment>
<dbReference type="Proteomes" id="UP000814128">
    <property type="component" value="Unassembled WGS sequence"/>
</dbReference>
<organism evidence="1 2">
    <name type="scientific">Vararia minispora EC-137</name>
    <dbReference type="NCBI Taxonomy" id="1314806"/>
    <lineage>
        <taxon>Eukaryota</taxon>
        <taxon>Fungi</taxon>
        <taxon>Dikarya</taxon>
        <taxon>Basidiomycota</taxon>
        <taxon>Agaricomycotina</taxon>
        <taxon>Agaricomycetes</taxon>
        <taxon>Russulales</taxon>
        <taxon>Lachnocladiaceae</taxon>
        <taxon>Vararia</taxon>
    </lineage>
</organism>